<comment type="similarity">
    <text evidence="2">Belongs to the SNF7 family.</text>
</comment>
<dbReference type="PANTHER" id="PTHR22761:SF5">
    <property type="entry name" value="CHARGED MULTIVESICULAR BODY PROTEIN 6"/>
    <property type="match status" value="1"/>
</dbReference>
<dbReference type="AlphaFoldDB" id="A0A1B6DX10"/>
<dbReference type="GO" id="GO:0032511">
    <property type="term" value="P:late endosome to vacuole transport via multivesicular body sorting pathway"/>
    <property type="evidence" value="ECO:0007669"/>
    <property type="project" value="TreeGrafter"/>
</dbReference>
<sequence>MGNIFGKKKQSRVTEHDKAVLQVKQQRDKLRQYQNKIELKLEAERNLAKKLILEGKKERAKLLLRKKKYQEQLLDRTDGQLENLERMIHDLEFSQIEVQVLDGLKIGNEALKKVNEVLNIEEVERILDETREGVEKQQELNDILSGVLTSEDEDAVEAEFLSMISLEDKLQQTDMNKEIKLPDVPTDIIKRQETEVPEEEPKKKRERIAVAAQ</sequence>
<feature type="compositionally biased region" description="Basic and acidic residues" evidence="8">
    <location>
        <begin position="190"/>
        <end position="203"/>
    </location>
</feature>
<keyword evidence="3" id="KW-0813">Transport</keyword>
<evidence type="ECO:0000256" key="8">
    <source>
        <dbReference type="SAM" id="MobiDB-lite"/>
    </source>
</evidence>
<reference evidence="9" key="1">
    <citation type="submission" date="2015-12" db="EMBL/GenBank/DDBJ databases">
        <title>De novo transcriptome assembly of four potential Pierce s Disease insect vectors from Arizona vineyards.</title>
        <authorList>
            <person name="Tassone E.E."/>
        </authorList>
    </citation>
    <scope>NUCLEOTIDE SEQUENCE</scope>
</reference>
<evidence type="ECO:0000256" key="6">
    <source>
        <dbReference type="ARBA" id="ARBA00023136"/>
    </source>
</evidence>
<comment type="subcellular location">
    <subcellularLocation>
        <location evidence="1">Endosome membrane</location>
    </subcellularLocation>
</comment>
<evidence type="ECO:0000256" key="7">
    <source>
        <dbReference type="SAM" id="Coils"/>
    </source>
</evidence>
<dbReference type="EMBL" id="GEDC01007080">
    <property type="protein sequence ID" value="JAS30218.1"/>
    <property type="molecule type" value="Transcribed_RNA"/>
</dbReference>
<dbReference type="Gene3D" id="1.10.287.1060">
    <property type="entry name" value="ESAT-6-like"/>
    <property type="match status" value="1"/>
</dbReference>
<evidence type="ECO:0000256" key="1">
    <source>
        <dbReference type="ARBA" id="ARBA00004608"/>
    </source>
</evidence>
<keyword evidence="5" id="KW-0653">Protein transport</keyword>
<evidence type="ECO:0000256" key="3">
    <source>
        <dbReference type="ARBA" id="ARBA00022448"/>
    </source>
</evidence>
<feature type="coiled-coil region" evidence="7">
    <location>
        <begin position="16"/>
        <end position="43"/>
    </location>
</feature>
<proteinExistence type="inferred from homology"/>
<feature type="region of interest" description="Disordered" evidence="8">
    <location>
        <begin position="190"/>
        <end position="213"/>
    </location>
</feature>
<dbReference type="GO" id="GO:0000815">
    <property type="term" value="C:ESCRT III complex"/>
    <property type="evidence" value="ECO:0007669"/>
    <property type="project" value="TreeGrafter"/>
</dbReference>
<evidence type="ECO:0000256" key="2">
    <source>
        <dbReference type="ARBA" id="ARBA00006190"/>
    </source>
</evidence>
<name>A0A1B6DX10_9HEMI</name>
<keyword evidence="4" id="KW-0967">Endosome</keyword>
<dbReference type="GO" id="GO:0006900">
    <property type="term" value="P:vesicle budding from membrane"/>
    <property type="evidence" value="ECO:0007669"/>
    <property type="project" value="TreeGrafter"/>
</dbReference>
<evidence type="ECO:0000256" key="5">
    <source>
        <dbReference type="ARBA" id="ARBA00022927"/>
    </source>
</evidence>
<keyword evidence="6" id="KW-0472">Membrane</keyword>
<organism evidence="9">
    <name type="scientific">Clastoptera arizonana</name>
    <name type="common">Arizona spittle bug</name>
    <dbReference type="NCBI Taxonomy" id="38151"/>
    <lineage>
        <taxon>Eukaryota</taxon>
        <taxon>Metazoa</taxon>
        <taxon>Ecdysozoa</taxon>
        <taxon>Arthropoda</taxon>
        <taxon>Hexapoda</taxon>
        <taxon>Insecta</taxon>
        <taxon>Pterygota</taxon>
        <taxon>Neoptera</taxon>
        <taxon>Paraneoptera</taxon>
        <taxon>Hemiptera</taxon>
        <taxon>Auchenorrhyncha</taxon>
        <taxon>Cercopoidea</taxon>
        <taxon>Clastopteridae</taxon>
        <taxon>Clastoptera</taxon>
    </lineage>
</organism>
<accession>A0A1B6DX10</accession>
<dbReference type="PANTHER" id="PTHR22761">
    <property type="entry name" value="CHARGED MULTIVESICULAR BODY PROTEIN"/>
    <property type="match status" value="1"/>
</dbReference>
<evidence type="ECO:0000256" key="4">
    <source>
        <dbReference type="ARBA" id="ARBA00022753"/>
    </source>
</evidence>
<evidence type="ECO:0000313" key="9">
    <source>
        <dbReference type="EMBL" id="JAS30218.1"/>
    </source>
</evidence>
<dbReference type="InterPro" id="IPR005024">
    <property type="entry name" value="Snf7_fam"/>
</dbReference>
<dbReference type="Pfam" id="PF03357">
    <property type="entry name" value="Snf7"/>
    <property type="match status" value="1"/>
</dbReference>
<dbReference type="GO" id="GO:0005771">
    <property type="term" value="C:multivesicular body"/>
    <property type="evidence" value="ECO:0007669"/>
    <property type="project" value="TreeGrafter"/>
</dbReference>
<gene>
    <name evidence="9" type="ORF">g.13035</name>
</gene>
<protein>
    <submittedName>
        <fullName evidence="9">Uncharacterized protein</fullName>
    </submittedName>
</protein>
<keyword evidence="7" id="KW-0175">Coiled coil</keyword>
<dbReference type="GO" id="GO:0015031">
    <property type="term" value="P:protein transport"/>
    <property type="evidence" value="ECO:0007669"/>
    <property type="project" value="UniProtKB-KW"/>
</dbReference>